<gene>
    <name evidence="3" type="ORF">HNR67_004475</name>
</gene>
<feature type="signal peptide" evidence="1">
    <location>
        <begin position="1"/>
        <end position="26"/>
    </location>
</feature>
<dbReference type="Pfam" id="PF00652">
    <property type="entry name" value="Ricin_B_lectin"/>
    <property type="match status" value="1"/>
</dbReference>
<dbReference type="AlphaFoldDB" id="A0A7W7CBZ5"/>
<sequence length="173" mass="18744">MRTRILALALATIGLLVSTGVTPASAEEDYLTTPTSGEGCLAPLWGSRDAGAYIGFEPCDKTKVQAWRRANKGGGWYTYQSLTSDLCLTVLSTGPAEGADVVQQPCADTPAQRWKFVQRDPVAVAVEVRSQLTDKCLSAGRVQHTAPSDVVTLDCLNVSWQKWAPYRWEPPTS</sequence>
<evidence type="ECO:0000313" key="4">
    <source>
        <dbReference type="Proteomes" id="UP000533598"/>
    </source>
</evidence>
<evidence type="ECO:0000259" key="2">
    <source>
        <dbReference type="SMART" id="SM00458"/>
    </source>
</evidence>
<dbReference type="SUPFAM" id="SSF50370">
    <property type="entry name" value="Ricin B-like lectins"/>
    <property type="match status" value="1"/>
</dbReference>
<dbReference type="Gene3D" id="2.80.10.50">
    <property type="match status" value="1"/>
</dbReference>
<comment type="caution">
    <text evidence="3">The sequence shown here is derived from an EMBL/GenBank/DDBJ whole genome shotgun (WGS) entry which is preliminary data.</text>
</comment>
<dbReference type="RefSeq" id="WP_185004198.1">
    <property type="nucleotide sequence ID" value="NZ_BAAAUI010000004.1"/>
</dbReference>
<feature type="domain" description="Ricin B lectin" evidence="2">
    <location>
        <begin position="27"/>
        <end position="166"/>
    </location>
</feature>
<organism evidence="3 4">
    <name type="scientific">Crossiella cryophila</name>
    <dbReference type="NCBI Taxonomy" id="43355"/>
    <lineage>
        <taxon>Bacteria</taxon>
        <taxon>Bacillati</taxon>
        <taxon>Actinomycetota</taxon>
        <taxon>Actinomycetes</taxon>
        <taxon>Pseudonocardiales</taxon>
        <taxon>Pseudonocardiaceae</taxon>
        <taxon>Crossiella</taxon>
    </lineage>
</organism>
<protein>
    <recommendedName>
        <fullName evidence="2">Ricin B lectin domain-containing protein</fullName>
    </recommendedName>
</protein>
<accession>A0A7W7CBZ5</accession>
<feature type="chain" id="PRO_5031278179" description="Ricin B lectin domain-containing protein" evidence="1">
    <location>
        <begin position="27"/>
        <end position="173"/>
    </location>
</feature>
<keyword evidence="1" id="KW-0732">Signal</keyword>
<evidence type="ECO:0000313" key="3">
    <source>
        <dbReference type="EMBL" id="MBB4678357.1"/>
    </source>
</evidence>
<dbReference type="SMART" id="SM00458">
    <property type="entry name" value="RICIN"/>
    <property type="match status" value="1"/>
</dbReference>
<proteinExistence type="predicted"/>
<dbReference type="EMBL" id="JACHMH010000001">
    <property type="protein sequence ID" value="MBB4678357.1"/>
    <property type="molecule type" value="Genomic_DNA"/>
</dbReference>
<dbReference type="InterPro" id="IPR000772">
    <property type="entry name" value="Ricin_B_lectin"/>
</dbReference>
<dbReference type="PROSITE" id="PS50231">
    <property type="entry name" value="RICIN_B_LECTIN"/>
    <property type="match status" value="1"/>
</dbReference>
<dbReference type="CDD" id="cd00161">
    <property type="entry name" value="beta-trefoil_Ricin-like"/>
    <property type="match status" value="1"/>
</dbReference>
<dbReference type="Proteomes" id="UP000533598">
    <property type="component" value="Unassembled WGS sequence"/>
</dbReference>
<name>A0A7W7CBZ5_9PSEU</name>
<evidence type="ECO:0000256" key="1">
    <source>
        <dbReference type="SAM" id="SignalP"/>
    </source>
</evidence>
<keyword evidence="4" id="KW-1185">Reference proteome</keyword>
<dbReference type="InterPro" id="IPR035992">
    <property type="entry name" value="Ricin_B-like_lectins"/>
</dbReference>
<reference evidence="3 4" key="1">
    <citation type="submission" date="2020-08" db="EMBL/GenBank/DDBJ databases">
        <title>Sequencing the genomes of 1000 actinobacteria strains.</title>
        <authorList>
            <person name="Klenk H.-P."/>
        </authorList>
    </citation>
    <scope>NUCLEOTIDE SEQUENCE [LARGE SCALE GENOMIC DNA]</scope>
    <source>
        <strain evidence="3 4">DSM 44230</strain>
    </source>
</reference>